<feature type="compositionally biased region" description="Polar residues" evidence="1">
    <location>
        <begin position="95"/>
        <end position="106"/>
    </location>
</feature>
<comment type="caution">
    <text evidence="2">The sequence shown here is derived from an EMBL/GenBank/DDBJ whole genome shotgun (WGS) entry which is preliminary data.</text>
</comment>
<evidence type="ECO:0000313" key="3">
    <source>
        <dbReference type="Proteomes" id="UP001209878"/>
    </source>
</evidence>
<keyword evidence="3" id="KW-1185">Reference proteome</keyword>
<name>A0AAD9KPH7_RIDPI</name>
<dbReference type="EMBL" id="JAODUO010000752">
    <property type="protein sequence ID" value="KAK2175077.1"/>
    <property type="molecule type" value="Genomic_DNA"/>
</dbReference>
<feature type="compositionally biased region" description="Low complexity" evidence="1">
    <location>
        <begin position="77"/>
        <end position="91"/>
    </location>
</feature>
<gene>
    <name evidence="2" type="ORF">NP493_752g00010</name>
</gene>
<evidence type="ECO:0000313" key="2">
    <source>
        <dbReference type="EMBL" id="KAK2175077.1"/>
    </source>
</evidence>
<proteinExistence type="predicted"/>
<reference evidence="2" key="1">
    <citation type="journal article" date="2023" name="Mol. Biol. Evol.">
        <title>Third-Generation Sequencing Reveals the Adaptive Role of the Epigenome in Three Deep-Sea Polychaetes.</title>
        <authorList>
            <person name="Perez M."/>
            <person name="Aroh O."/>
            <person name="Sun Y."/>
            <person name="Lan Y."/>
            <person name="Juniper S.K."/>
            <person name="Young C.R."/>
            <person name="Angers B."/>
            <person name="Qian P.Y."/>
        </authorList>
    </citation>
    <scope>NUCLEOTIDE SEQUENCE</scope>
    <source>
        <strain evidence="2">R07B-5</strain>
    </source>
</reference>
<dbReference type="AlphaFoldDB" id="A0AAD9KPH7"/>
<evidence type="ECO:0000256" key="1">
    <source>
        <dbReference type="SAM" id="MobiDB-lite"/>
    </source>
</evidence>
<organism evidence="2 3">
    <name type="scientific">Ridgeia piscesae</name>
    <name type="common">Tubeworm</name>
    <dbReference type="NCBI Taxonomy" id="27915"/>
    <lineage>
        <taxon>Eukaryota</taxon>
        <taxon>Metazoa</taxon>
        <taxon>Spiralia</taxon>
        <taxon>Lophotrochozoa</taxon>
        <taxon>Annelida</taxon>
        <taxon>Polychaeta</taxon>
        <taxon>Sedentaria</taxon>
        <taxon>Canalipalpata</taxon>
        <taxon>Sabellida</taxon>
        <taxon>Siboglinidae</taxon>
        <taxon>Ridgeia</taxon>
    </lineage>
</organism>
<feature type="region of interest" description="Disordered" evidence="1">
    <location>
        <begin position="77"/>
        <end position="106"/>
    </location>
</feature>
<sequence length="119" mass="12771">MLLIVIADNFDDTLPKPAKFLDGRLNCEWSPLEALRLERHCCTWRTVSTTSSDTKMAAMADITAAVTTVDMLTPEATVAAPSAPTNPAATAGKGKQQTQVSKNSPQPIKTPIIVDLLMC</sequence>
<accession>A0AAD9KPH7</accession>
<dbReference type="Proteomes" id="UP001209878">
    <property type="component" value="Unassembled WGS sequence"/>
</dbReference>
<protein>
    <submittedName>
        <fullName evidence="2">Uncharacterized protein</fullName>
    </submittedName>
</protein>